<accession>A0A5C8DZM7</accession>
<sequence>MAKESLYVIPFIMPCFYSKNMDRNPDYFLCLFKHIRYEYEIFCKGDILDNNTTVFGFLLIFYYCLLKSTNLQLNDDIKSYFEKEFSPINNDIKGFDLNELKIEIENLIYNNKNTNIINTKRQILDADIFDNVNTKKGMDWFYRDFLNYCEEQKLNYDNKIRPHIFELKKVYFAASKNFKNSCKFSYLSKIIDMKKDFKYLYIDKLNLNNYTSHECSCEGYDCKYMIDLFNNEEVDIIAEVGKDIENI</sequence>
<dbReference type="EMBL" id="SAXX01000025">
    <property type="protein sequence ID" value="TXJ29981.1"/>
    <property type="molecule type" value="Genomic_DNA"/>
</dbReference>
<name>A0A5C8DZM7_9SPIR</name>
<protein>
    <submittedName>
        <fullName evidence="1">Uncharacterized protein</fullName>
    </submittedName>
</protein>
<dbReference type="Proteomes" id="UP000324707">
    <property type="component" value="Unassembled WGS sequence"/>
</dbReference>
<evidence type="ECO:0000313" key="2">
    <source>
        <dbReference type="Proteomes" id="UP000324707"/>
    </source>
</evidence>
<dbReference type="AlphaFoldDB" id="A0A5C8DZM7"/>
<organism evidence="1 2">
    <name type="scientific">Brachyspira aalborgi</name>
    <dbReference type="NCBI Taxonomy" id="29522"/>
    <lineage>
        <taxon>Bacteria</taxon>
        <taxon>Pseudomonadati</taxon>
        <taxon>Spirochaetota</taxon>
        <taxon>Spirochaetia</taxon>
        <taxon>Brachyspirales</taxon>
        <taxon>Brachyspiraceae</taxon>
        <taxon>Brachyspira</taxon>
    </lineage>
</organism>
<reference evidence="1 2" key="1">
    <citation type="journal article" date="1992" name="Lakartidningen">
        <title>[Penicillin V and not amoxicillin is the first choice preparation in acute otitis].</title>
        <authorList>
            <person name="Kamme C."/>
            <person name="Lundgren K."/>
            <person name="Prellner K."/>
        </authorList>
    </citation>
    <scope>NUCLEOTIDE SEQUENCE [LARGE SCALE GENOMIC DNA]</scope>
    <source>
        <strain evidence="1 2">PC5538III-lc</strain>
    </source>
</reference>
<gene>
    <name evidence="1" type="ORF">EPJ69_12155</name>
</gene>
<comment type="caution">
    <text evidence="1">The sequence shown here is derived from an EMBL/GenBank/DDBJ whole genome shotgun (WGS) entry which is preliminary data.</text>
</comment>
<evidence type="ECO:0000313" key="1">
    <source>
        <dbReference type="EMBL" id="TXJ29981.1"/>
    </source>
</evidence>
<proteinExistence type="predicted"/>